<gene>
    <name evidence="3" type="ORF">RISK_002490</name>
</gene>
<dbReference type="Proteomes" id="UP000036367">
    <property type="component" value="Unassembled WGS sequence"/>
</dbReference>
<dbReference type="PATRIC" id="fig|595434.4.peg.2376"/>
<dbReference type="EMBL" id="LECT01000017">
    <property type="protein sequence ID" value="KLU05858.1"/>
    <property type="molecule type" value="Genomic_DNA"/>
</dbReference>
<keyword evidence="1" id="KW-0175">Coiled coil</keyword>
<dbReference type="STRING" id="595434.RISK_002490"/>
<evidence type="ECO:0000256" key="1">
    <source>
        <dbReference type="SAM" id="Coils"/>
    </source>
</evidence>
<dbReference type="AlphaFoldDB" id="A0A0J1BH22"/>
<feature type="compositionally biased region" description="Polar residues" evidence="2">
    <location>
        <begin position="1"/>
        <end position="22"/>
    </location>
</feature>
<feature type="coiled-coil region" evidence="1">
    <location>
        <begin position="541"/>
        <end position="568"/>
    </location>
</feature>
<protein>
    <submittedName>
        <fullName evidence="3">Uncharacterized protein</fullName>
    </submittedName>
</protein>
<evidence type="ECO:0000313" key="4">
    <source>
        <dbReference type="Proteomes" id="UP000036367"/>
    </source>
</evidence>
<feature type="region of interest" description="Disordered" evidence="2">
    <location>
        <begin position="1"/>
        <end position="37"/>
    </location>
</feature>
<feature type="compositionally biased region" description="Basic and acidic residues" evidence="2">
    <location>
        <begin position="23"/>
        <end position="37"/>
    </location>
</feature>
<organism evidence="3 4">
    <name type="scientific">Rhodopirellula islandica</name>
    <dbReference type="NCBI Taxonomy" id="595434"/>
    <lineage>
        <taxon>Bacteria</taxon>
        <taxon>Pseudomonadati</taxon>
        <taxon>Planctomycetota</taxon>
        <taxon>Planctomycetia</taxon>
        <taxon>Pirellulales</taxon>
        <taxon>Pirellulaceae</taxon>
        <taxon>Rhodopirellula</taxon>
    </lineage>
</organism>
<sequence>MSSSQSNLAPSVQTATSLTANSRKTEAEPTEAREPLVSEYRELRAPTQSLGTLIDPPLCDAELLLKNNLATAHAEMPAGAFWADLRNEAREQLVNDARRYTSSYRDVASFCAEQPNHTGENNSRPIVMAGHQPTLFHPGVWFKNHTLQKIANDCCALPINLVIDNDVATTRSIRVPQLQPLANLAGDDSHEQRQGSWQSIPYDAGGETLPFEQAQIRDTELFNHFDAGVRRLIAPLVKNPCVTELWKHAREAIARCGIAGCALAQARHALEAEMNWQTLEIPLGVAVRGRPFARFVMEIIDQIERFRTVYNDSADHYRAWHGIRSSAHPVPNLGLQNGWFEMPLWVYGNSHPQRRGIWVRREGDQWRISDAPSGSSQSGSGGGGAISLTVSANDRDLAATQLMEAASPEFKLRPRALMTTMFARLVLSDLFLHGIGGGKYDQLADRIISQFLGVTPPGLQVVSGTIRLPGQEIDESREGRRRDLQRKERELQFQGEKWLDDGNSTQRDLQAQKLDLLDKMPTSGSRRSWHHEVSRLNSLIALQLTDQRRETQQQLAHLEREAATEKILCSRELSFCLFPLEFLQESFAKMA</sequence>
<keyword evidence="4" id="KW-1185">Reference proteome</keyword>
<accession>A0A0J1BH22</accession>
<evidence type="ECO:0000313" key="3">
    <source>
        <dbReference type="EMBL" id="KLU05858.1"/>
    </source>
</evidence>
<proteinExistence type="predicted"/>
<evidence type="ECO:0000256" key="2">
    <source>
        <dbReference type="SAM" id="MobiDB-lite"/>
    </source>
</evidence>
<comment type="caution">
    <text evidence="3">The sequence shown here is derived from an EMBL/GenBank/DDBJ whole genome shotgun (WGS) entry which is preliminary data.</text>
</comment>
<reference evidence="3" key="1">
    <citation type="submission" date="2015-05" db="EMBL/GenBank/DDBJ databases">
        <title>Permanent draft genome of Rhodopirellula islandicus K833.</title>
        <authorList>
            <person name="Kizina J."/>
            <person name="Richter M."/>
            <person name="Glockner F.O."/>
            <person name="Harder J."/>
        </authorList>
    </citation>
    <scope>NUCLEOTIDE SEQUENCE [LARGE SCALE GENOMIC DNA]</scope>
    <source>
        <strain evidence="3">K833</strain>
    </source>
</reference>
<name>A0A0J1BH22_RHOIS</name>